<organism evidence="1 2">
    <name type="scientific">Tissierella praeacuta DSM 18095</name>
    <dbReference type="NCBI Taxonomy" id="1123404"/>
    <lineage>
        <taxon>Bacteria</taxon>
        <taxon>Bacillati</taxon>
        <taxon>Bacillota</taxon>
        <taxon>Tissierellia</taxon>
        <taxon>Tissierellales</taxon>
        <taxon>Tissierellaceae</taxon>
        <taxon>Tissierella</taxon>
    </lineage>
</organism>
<proteinExistence type="predicted"/>
<dbReference type="Proteomes" id="UP000184114">
    <property type="component" value="Unassembled WGS sequence"/>
</dbReference>
<dbReference type="AlphaFoldDB" id="A0A1M4ZAW5"/>
<dbReference type="EMBL" id="FQTY01000023">
    <property type="protein sequence ID" value="SHF15180.1"/>
    <property type="molecule type" value="Genomic_DNA"/>
</dbReference>
<keyword evidence="2" id="KW-1185">Reference proteome</keyword>
<evidence type="ECO:0000313" key="1">
    <source>
        <dbReference type="EMBL" id="SHF15180.1"/>
    </source>
</evidence>
<dbReference type="RefSeq" id="WP_072977744.1">
    <property type="nucleotide sequence ID" value="NZ_FQTY01000023.1"/>
</dbReference>
<accession>A0A1M4ZAW5</accession>
<name>A0A1M4ZAW5_9FIRM</name>
<protein>
    <submittedName>
        <fullName evidence="1">Uncharacterized protein</fullName>
    </submittedName>
</protein>
<gene>
    <name evidence="1" type="ORF">SAMN02745784_02980</name>
</gene>
<reference evidence="2" key="1">
    <citation type="submission" date="2016-11" db="EMBL/GenBank/DDBJ databases">
        <authorList>
            <person name="Varghese N."/>
            <person name="Submissions S."/>
        </authorList>
    </citation>
    <scope>NUCLEOTIDE SEQUENCE [LARGE SCALE GENOMIC DNA]</scope>
    <source>
        <strain evidence="2">DSM 18095</strain>
    </source>
</reference>
<evidence type="ECO:0000313" key="2">
    <source>
        <dbReference type="Proteomes" id="UP000184114"/>
    </source>
</evidence>
<sequence length="87" mass="9764">MGLNELIKKGETFYNQVQSSEFGGDYIKGEDYEQWITEVAIHMEKESLPSVIKNRLDKTLENAVGNGAEYLETILGILKAVNKNGNK</sequence>
<dbReference type="GeneID" id="90994029"/>